<dbReference type="EMBL" id="CAJNRE010005656">
    <property type="protein sequence ID" value="CAF2047995.1"/>
    <property type="molecule type" value="Genomic_DNA"/>
</dbReference>
<dbReference type="EMBL" id="CAJOBJ010005602">
    <property type="protein sequence ID" value="CAF4036706.1"/>
    <property type="molecule type" value="Genomic_DNA"/>
</dbReference>
<dbReference type="Proteomes" id="UP000676336">
    <property type="component" value="Unassembled WGS sequence"/>
</dbReference>
<sequence>MNRNFNIEIFKHFQFEAVSEGKLKCPIKDCEMAFDMMDNEETLSNELKYSIRNQMYESHSDSFERLVEKYSIVVTFISREQKIDKAFELVAIANGKINQILSKLSTNKINGQETIHQIAPENKKLENMLIEVLMCPSTTPKQHTTSPLGSL</sequence>
<dbReference type="EMBL" id="CAJNOW010007157">
    <property type="protein sequence ID" value="CAF1505750.1"/>
    <property type="molecule type" value="Genomic_DNA"/>
</dbReference>
<comment type="caution">
    <text evidence="2">The sequence shown here is derived from an EMBL/GenBank/DDBJ whole genome shotgun (WGS) entry which is preliminary data.</text>
</comment>
<dbReference type="Proteomes" id="UP000663824">
    <property type="component" value="Unassembled WGS sequence"/>
</dbReference>
<dbReference type="OrthoDB" id="10489915at2759"/>
<evidence type="ECO:0000313" key="3">
    <source>
        <dbReference type="EMBL" id="CAF3785259.1"/>
    </source>
</evidence>
<gene>
    <name evidence="4" type="ORF">GIL414_LOCUS13682</name>
    <name evidence="1" type="ORF">KQP761_LOCUS14872</name>
    <name evidence="2" type="ORF">MBJ925_LOCUS12508</name>
    <name evidence="3" type="ORF">SMN809_LOCUS341</name>
</gene>
<organism evidence="2 5">
    <name type="scientific">Rotaria magnacalcarata</name>
    <dbReference type="NCBI Taxonomy" id="392030"/>
    <lineage>
        <taxon>Eukaryota</taxon>
        <taxon>Metazoa</taxon>
        <taxon>Spiralia</taxon>
        <taxon>Gnathifera</taxon>
        <taxon>Rotifera</taxon>
        <taxon>Eurotatoria</taxon>
        <taxon>Bdelloidea</taxon>
        <taxon>Philodinida</taxon>
        <taxon>Philodinidae</taxon>
        <taxon>Rotaria</taxon>
    </lineage>
</organism>
<dbReference type="Proteomes" id="UP000663834">
    <property type="component" value="Unassembled WGS sequence"/>
</dbReference>
<dbReference type="Proteomes" id="UP000681720">
    <property type="component" value="Unassembled WGS sequence"/>
</dbReference>
<evidence type="ECO:0000313" key="1">
    <source>
        <dbReference type="EMBL" id="CAF1505750.1"/>
    </source>
</evidence>
<evidence type="ECO:0000313" key="4">
    <source>
        <dbReference type="EMBL" id="CAF4036706.1"/>
    </source>
</evidence>
<dbReference type="AlphaFoldDB" id="A0A816PFP1"/>
<evidence type="ECO:0000313" key="2">
    <source>
        <dbReference type="EMBL" id="CAF2047995.1"/>
    </source>
</evidence>
<reference evidence="2" key="1">
    <citation type="submission" date="2021-02" db="EMBL/GenBank/DDBJ databases">
        <authorList>
            <person name="Nowell W R."/>
        </authorList>
    </citation>
    <scope>NUCLEOTIDE SEQUENCE</scope>
</reference>
<protein>
    <submittedName>
        <fullName evidence="2">Uncharacterized protein</fullName>
    </submittedName>
</protein>
<dbReference type="EMBL" id="CAJOBI010000033">
    <property type="protein sequence ID" value="CAF3785259.1"/>
    <property type="molecule type" value="Genomic_DNA"/>
</dbReference>
<proteinExistence type="predicted"/>
<name>A0A816PFP1_9BILA</name>
<evidence type="ECO:0000313" key="5">
    <source>
        <dbReference type="Proteomes" id="UP000663824"/>
    </source>
</evidence>
<accession>A0A816PFP1</accession>